<proteinExistence type="predicted"/>
<feature type="domain" description="DUF4470" evidence="1">
    <location>
        <begin position="12"/>
        <end position="95"/>
    </location>
</feature>
<name>A0AA43TUG9_9LECA</name>
<protein>
    <recommendedName>
        <fullName evidence="1">DUF4470 domain-containing protein</fullName>
    </recommendedName>
</protein>
<reference evidence="2" key="1">
    <citation type="journal article" date="2023" name="Genome Biol. Evol.">
        <title>First Whole Genome Sequence and Flow Cytometry Genome Size Data for the Lichen-Forming Fungus Ramalina farinacea (Ascomycota).</title>
        <authorList>
            <person name="Llewellyn T."/>
            <person name="Mian S."/>
            <person name="Hill R."/>
            <person name="Leitch I.J."/>
            <person name="Gaya E."/>
        </authorList>
    </citation>
    <scope>NUCLEOTIDE SEQUENCE</scope>
    <source>
        <strain evidence="2">LIQ254RAFAR</strain>
    </source>
</reference>
<organism evidence="2 3">
    <name type="scientific">Ramalina farinacea</name>
    <dbReference type="NCBI Taxonomy" id="258253"/>
    <lineage>
        <taxon>Eukaryota</taxon>
        <taxon>Fungi</taxon>
        <taxon>Dikarya</taxon>
        <taxon>Ascomycota</taxon>
        <taxon>Pezizomycotina</taxon>
        <taxon>Lecanoromycetes</taxon>
        <taxon>OSLEUM clade</taxon>
        <taxon>Lecanoromycetidae</taxon>
        <taxon>Lecanorales</taxon>
        <taxon>Lecanorineae</taxon>
        <taxon>Ramalinaceae</taxon>
        <taxon>Ramalina</taxon>
    </lineage>
</organism>
<keyword evidence="3" id="KW-1185">Reference proteome</keyword>
<dbReference type="Proteomes" id="UP001161017">
    <property type="component" value="Unassembled WGS sequence"/>
</dbReference>
<accession>A0AA43TUG9</accession>
<dbReference type="EMBL" id="JAPUFD010000005">
    <property type="protein sequence ID" value="MDI1487110.1"/>
    <property type="molecule type" value="Genomic_DNA"/>
</dbReference>
<sequence length="681" mass="76948">MAGHEYYVIGHDKAEAQIERPMIPKDPSEPLSFLFAGIGDARHMYNTWISIRAFEKEDQAADQRRYHFTINDIKAGALSRNLIVLELLARLGEATDDGVKARLQTTLFFICIGVVMPSYVYERLQVAITQVINALKKDDELPAEVKLGTNCKAALIQCLESWQGGVDSLCTTAEAIDPVGKHSGKAREYIATHWRVNPTLLDLEWHRDCRGSTDGTLQFNPYQAIDHLVGRADLKIMIPARSDRLFDFLSPFFLEAAKAIKELHGRLTIECLLGDISEALEQIRYSLTDRPKGFPKLYNRVHMTNIPDYIEGPLATALYAMLLTKLTPSSCATSTCLRNLGSWRTIHGFHNEYLLAPDAATLAKLSRMAIIDQDMDFLPDPMKWALPLGDYYRWGRTGKGPLPFSSLLPRAALMKWLFALFLKITLPVNRDGVAFHELILSPLNATVIFRILIHLQHIGYPSHWLSAFLDCTLSNNVVTSARPPKTSPLIIAETKKGNPVKRISVTPFIPEMIALTLIFEPILPFTVMTKDLPPPSAVHEYTVTVPRSKRGPPPMAFDRQGWILVFHKTSLWEFLDDDEVFSYCDLRGLLDGSWGPKMAPIEAEDAYKFRDKGLVMVSTLKYDAKAQEATIWMLEDQMNAMLRDGNWMCGLWSTETWKSCDAVKLYEGGVRGVKKVRRWFE</sequence>
<dbReference type="AlphaFoldDB" id="A0AA43TUG9"/>
<evidence type="ECO:0000313" key="2">
    <source>
        <dbReference type="EMBL" id="MDI1487110.1"/>
    </source>
</evidence>
<evidence type="ECO:0000259" key="1">
    <source>
        <dbReference type="Pfam" id="PF14737"/>
    </source>
</evidence>
<dbReference type="InterPro" id="IPR027974">
    <property type="entry name" value="DUF4470"/>
</dbReference>
<gene>
    <name evidence="2" type="ORF">OHK93_006378</name>
</gene>
<comment type="caution">
    <text evidence="2">The sequence shown here is derived from an EMBL/GenBank/DDBJ whole genome shotgun (WGS) entry which is preliminary data.</text>
</comment>
<evidence type="ECO:0000313" key="3">
    <source>
        <dbReference type="Proteomes" id="UP001161017"/>
    </source>
</evidence>
<dbReference type="Pfam" id="PF14737">
    <property type="entry name" value="DUF4470"/>
    <property type="match status" value="1"/>
</dbReference>